<dbReference type="Gramene" id="TuG1812G0200004879.01.T02">
    <property type="protein sequence ID" value="TuG1812G0200004879.01.T02.cds404659"/>
    <property type="gene ID" value="TuG1812G0200004879.01"/>
</dbReference>
<keyword evidence="2" id="KW-1185">Reference proteome</keyword>
<gene>
    <name evidence="1" type="primary">LOC125539588</name>
</gene>
<name>A0A8R7TMN3_TRIUA</name>
<accession>A0A8R7TMN3</accession>
<dbReference type="Proteomes" id="UP000015106">
    <property type="component" value="Chromosome 2"/>
</dbReference>
<proteinExistence type="predicted"/>
<evidence type="ECO:0000313" key="1">
    <source>
        <dbReference type="EnsemblPlants" id="TuG1812G0200004879.01.T02.cds404659"/>
    </source>
</evidence>
<dbReference type="EnsemblPlants" id="TuG1812G0200004879.01.T02">
    <property type="protein sequence ID" value="TuG1812G0200004879.01.T02.cds404659"/>
    <property type="gene ID" value="TuG1812G0200004879.01"/>
</dbReference>
<organism evidence="1 2">
    <name type="scientific">Triticum urartu</name>
    <name type="common">Red wild einkorn</name>
    <name type="synonym">Crithodium urartu</name>
    <dbReference type="NCBI Taxonomy" id="4572"/>
    <lineage>
        <taxon>Eukaryota</taxon>
        <taxon>Viridiplantae</taxon>
        <taxon>Streptophyta</taxon>
        <taxon>Embryophyta</taxon>
        <taxon>Tracheophyta</taxon>
        <taxon>Spermatophyta</taxon>
        <taxon>Magnoliopsida</taxon>
        <taxon>Liliopsida</taxon>
        <taxon>Poales</taxon>
        <taxon>Poaceae</taxon>
        <taxon>BOP clade</taxon>
        <taxon>Pooideae</taxon>
        <taxon>Triticodae</taxon>
        <taxon>Triticeae</taxon>
        <taxon>Triticinae</taxon>
        <taxon>Triticum</taxon>
    </lineage>
</organism>
<reference evidence="1" key="3">
    <citation type="submission" date="2022-06" db="UniProtKB">
        <authorList>
            <consortium name="EnsemblPlants"/>
        </authorList>
    </citation>
    <scope>IDENTIFICATION</scope>
</reference>
<protein>
    <submittedName>
        <fullName evidence="1">Uncharacterized protein</fullName>
    </submittedName>
</protein>
<evidence type="ECO:0000313" key="2">
    <source>
        <dbReference type="Proteomes" id="UP000015106"/>
    </source>
</evidence>
<reference evidence="1" key="2">
    <citation type="submission" date="2018-03" db="EMBL/GenBank/DDBJ databases">
        <title>The Triticum urartu genome reveals the dynamic nature of wheat genome evolution.</title>
        <authorList>
            <person name="Ling H."/>
            <person name="Ma B."/>
            <person name="Shi X."/>
            <person name="Liu H."/>
            <person name="Dong L."/>
            <person name="Sun H."/>
            <person name="Cao Y."/>
            <person name="Gao Q."/>
            <person name="Zheng S."/>
            <person name="Li Y."/>
            <person name="Yu Y."/>
            <person name="Du H."/>
            <person name="Qi M."/>
            <person name="Li Y."/>
            <person name="Yu H."/>
            <person name="Cui Y."/>
            <person name="Wang N."/>
            <person name="Chen C."/>
            <person name="Wu H."/>
            <person name="Zhao Y."/>
            <person name="Zhang J."/>
            <person name="Li Y."/>
            <person name="Zhou W."/>
            <person name="Zhang B."/>
            <person name="Hu W."/>
            <person name="Eijk M."/>
            <person name="Tang J."/>
            <person name="Witsenboer H."/>
            <person name="Zhao S."/>
            <person name="Li Z."/>
            <person name="Zhang A."/>
            <person name="Wang D."/>
            <person name="Liang C."/>
        </authorList>
    </citation>
    <scope>NUCLEOTIDE SEQUENCE [LARGE SCALE GENOMIC DNA]</scope>
    <source>
        <strain evidence="1">cv. G1812</strain>
    </source>
</reference>
<dbReference type="AlphaFoldDB" id="A0A8R7TMN3"/>
<sequence>MLLGLVNFLFFGLINYVSSIILWSENIMKSVRVCSVCYSGYFIF</sequence>
<reference evidence="2" key="1">
    <citation type="journal article" date="2013" name="Nature">
        <title>Draft genome of the wheat A-genome progenitor Triticum urartu.</title>
        <authorList>
            <person name="Ling H.Q."/>
            <person name="Zhao S."/>
            <person name="Liu D."/>
            <person name="Wang J."/>
            <person name="Sun H."/>
            <person name="Zhang C."/>
            <person name="Fan H."/>
            <person name="Li D."/>
            <person name="Dong L."/>
            <person name="Tao Y."/>
            <person name="Gao C."/>
            <person name="Wu H."/>
            <person name="Li Y."/>
            <person name="Cui Y."/>
            <person name="Guo X."/>
            <person name="Zheng S."/>
            <person name="Wang B."/>
            <person name="Yu K."/>
            <person name="Liang Q."/>
            <person name="Yang W."/>
            <person name="Lou X."/>
            <person name="Chen J."/>
            <person name="Feng M."/>
            <person name="Jian J."/>
            <person name="Zhang X."/>
            <person name="Luo G."/>
            <person name="Jiang Y."/>
            <person name="Liu J."/>
            <person name="Wang Z."/>
            <person name="Sha Y."/>
            <person name="Zhang B."/>
            <person name="Wu H."/>
            <person name="Tang D."/>
            <person name="Shen Q."/>
            <person name="Xue P."/>
            <person name="Zou S."/>
            <person name="Wang X."/>
            <person name="Liu X."/>
            <person name="Wang F."/>
            <person name="Yang Y."/>
            <person name="An X."/>
            <person name="Dong Z."/>
            <person name="Zhang K."/>
            <person name="Zhang X."/>
            <person name="Luo M.C."/>
            <person name="Dvorak J."/>
            <person name="Tong Y."/>
            <person name="Wang J."/>
            <person name="Yang H."/>
            <person name="Li Z."/>
            <person name="Wang D."/>
            <person name="Zhang A."/>
            <person name="Wang J."/>
        </authorList>
    </citation>
    <scope>NUCLEOTIDE SEQUENCE</scope>
    <source>
        <strain evidence="2">cv. G1812</strain>
    </source>
</reference>